<dbReference type="SUPFAM" id="SSF46938">
    <property type="entry name" value="CRAL/TRIO N-terminal domain"/>
    <property type="match status" value="1"/>
</dbReference>
<dbReference type="EMBL" id="CAJNDS010002161">
    <property type="protein sequence ID" value="CAE7356385.1"/>
    <property type="molecule type" value="Genomic_DNA"/>
</dbReference>
<dbReference type="Pfam" id="PF00650">
    <property type="entry name" value="CRAL_TRIO"/>
    <property type="match status" value="1"/>
</dbReference>
<feature type="chain" id="PRO_5032593734" evidence="2">
    <location>
        <begin position="18"/>
        <end position="371"/>
    </location>
</feature>
<dbReference type="InterPro" id="IPR036273">
    <property type="entry name" value="CRAL/TRIO_N_dom_sf"/>
</dbReference>
<reference evidence="4" key="1">
    <citation type="submission" date="2021-02" db="EMBL/GenBank/DDBJ databases">
        <authorList>
            <person name="Dougan E. K."/>
            <person name="Rhodes N."/>
            <person name="Thang M."/>
            <person name="Chan C."/>
        </authorList>
    </citation>
    <scope>NUCLEOTIDE SEQUENCE</scope>
</reference>
<gene>
    <name evidence="4" type="primary">SFH1</name>
    <name evidence="4" type="ORF">SNAT2548_LOCUS18972</name>
</gene>
<comment type="caution">
    <text evidence="4">The sequence shown here is derived from an EMBL/GenBank/DDBJ whole genome shotgun (WGS) entry which is preliminary data.</text>
</comment>
<dbReference type="Gene3D" id="3.40.525.10">
    <property type="entry name" value="CRAL-TRIO lipid binding domain"/>
    <property type="match status" value="1"/>
</dbReference>
<accession>A0A812PNP1</accession>
<evidence type="ECO:0000259" key="3">
    <source>
        <dbReference type="PROSITE" id="PS50191"/>
    </source>
</evidence>
<dbReference type="SUPFAM" id="SSF52087">
    <property type="entry name" value="CRAL/TRIO domain"/>
    <property type="match status" value="1"/>
</dbReference>
<feature type="domain" description="CRAL-TRIO" evidence="3">
    <location>
        <begin position="195"/>
        <end position="371"/>
    </location>
</feature>
<dbReference type="PANTHER" id="PTHR45657:SF1">
    <property type="entry name" value="CRAL-TRIO DOMAIN-CONTAINING PROTEIN YKL091C-RELATED"/>
    <property type="match status" value="1"/>
</dbReference>
<keyword evidence="2" id="KW-0732">Signal</keyword>
<dbReference type="InterPro" id="IPR051026">
    <property type="entry name" value="PI/PC_transfer"/>
</dbReference>
<dbReference type="Proteomes" id="UP000604046">
    <property type="component" value="Unassembled WGS sequence"/>
</dbReference>
<feature type="signal peptide" evidence="2">
    <location>
        <begin position="1"/>
        <end position="17"/>
    </location>
</feature>
<dbReference type="PANTHER" id="PTHR45657">
    <property type="entry name" value="CRAL-TRIO DOMAIN-CONTAINING PROTEIN YKL091C-RELATED"/>
    <property type="match status" value="1"/>
</dbReference>
<dbReference type="CDD" id="cd00170">
    <property type="entry name" value="SEC14"/>
    <property type="match status" value="1"/>
</dbReference>
<evidence type="ECO:0000256" key="1">
    <source>
        <dbReference type="SAM" id="MobiDB-lite"/>
    </source>
</evidence>
<dbReference type="PROSITE" id="PS50191">
    <property type="entry name" value="CRAL_TRIO"/>
    <property type="match status" value="1"/>
</dbReference>
<dbReference type="InterPro" id="IPR001251">
    <property type="entry name" value="CRAL-TRIO_dom"/>
</dbReference>
<sequence length="371" mass="41569">MSMIFTCSLLGEDLVLACGATSDVAEHLEFAVDIEEHRPGLEHQALSRRQDSEFFSCEDEVSWEKIPRSTAPTTVPSDTFDPSEANSSDEVASHVEASPVRSEGTAKESEATLPNFVVDKRVEELQRRLEDLLQSSDAARGSIEKLGGFPACHWRFLRASHYNLDVAEQKLRETIEFRASEGANSLLQTRAAQQVHEQLHEIWPEVQLGITSDGSPISLFDAGQAVRFLQRNVKEDLVRLFWLSWMERSYELQCRGRSMSSTIDPHDIPGTVVVYDLKELRLSQITSCLSGLHQFCRVLGLAEKHYPCALRKAIILNAPSVFSKMVWPVVQKVLDSDTRANVVVCESLQALSSDQLGFSPKDVIRLIETRV</sequence>
<protein>
    <submittedName>
        <fullName evidence="4">SFH1 protein</fullName>
    </submittedName>
</protein>
<keyword evidence="5" id="KW-1185">Reference proteome</keyword>
<feature type="region of interest" description="Disordered" evidence="1">
    <location>
        <begin position="66"/>
        <end position="112"/>
    </location>
</feature>
<evidence type="ECO:0000256" key="2">
    <source>
        <dbReference type="SAM" id="SignalP"/>
    </source>
</evidence>
<evidence type="ECO:0000313" key="5">
    <source>
        <dbReference type="Proteomes" id="UP000604046"/>
    </source>
</evidence>
<proteinExistence type="predicted"/>
<evidence type="ECO:0000313" key="4">
    <source>
        <dbReference type="EMBL" id="CAE7356385.1"/>
    </source>
</evidence>
<dbReference type="AlphaFoldDB" id="A0A812PNP1"/>
<name>A0A812PNP1_9DINO</name>
<organism evidence="4 5">
    <name type="scientific">Symbiodinium natans</name>
    <dbReference type="NCBI Taxonomy" id="878477"/>
    <lineage>
        <taxon>Eukaryota</taxon>
        <taxon>Sar</taxon>
        <taxon>Alveolata</taxon>
        <taxon>Dinophyceae</taxon>
        <taxon>Suessiales</taxon>
        <taxon>Symbiodiniaceae</taxon>
        <taxon>Symbiodinium</taxon>
    </lineage>
</organism>
<dbReference type="OrthoDB" id="75724at2759"/>
<dbReference type="InterPro" id="IPR036865">
    <property type="entry name" value="CRAL-TRIO_dom_sf"/>
</dbReference>